<dbReference type="EMBL" id="FOCG01000001">
    <property type="protein sequence ID" value="SEM45723.1"/>
    <property type="molecule type" value="Genomic_DNA"/>
</dbReference>
<accession>A0A1H7YIF4</accession>
<keyword evidence="2" id="KW-1185">Reference proteome</keyword>
<sequence length="138" mass="15474">MFGNRTKNEEFDLDEPIEVAEVREEPQEQENILALKKPLKVNGEELKELPFDFEELTAKDLHKISKDLKNRGIPVTVLALDYEYQLSTFAEAVKKVNRDVTMNDILRLSAHDAMKATGLARSFLLAADPASAELGSGE</sequence>
<dbReference type="Proteomes" id="UP000199158">
    <property type="component" value="Unassembled WGS sequence"/>
</dbReference>
<reference evidence="1 2" key="1">
    <citation type="submission" date="2016-10" db="EMBL/GenBank/DDBJ databases">
        <authorList>
            <person name="de Groot N.N."/>
        </authorList>
    </citation>
    <scope>NUCLEOTIDE SEQUENCE [LARGE SCALE GENOMIC DNA]</scope>
    <source>
        <strain evidence="1 2">CGMCC 1.5070</strain>
    </source>
</reference>
<evidence type="ECO:0000313" key="1">
    <source>
        <dbReference type="EMBL" id="SEM45723.1"/>
    </source>
</evidence>
<dbReference type="AlphaFoldDB" id="A0A1H7YIF4"/>
<evidence type="ECO:0000313" key="2">
    <source>
        <dbReference type="Proteomes" id="UP000199158"/>
    </source>
</evidence>
<proteinExistence type="predicted"/>
<gene>
    <name evidence="1" type="ORF">SAMN05216180_0057</name>
</gene>
<dbReference type="STRING" id="474960.SAMN05216180_0057"/>
<dbReference type="RefSeq" id="WP_092750505.1">
    <property type="nucleotide sequence ID" value="NZ_FOCG01000001.1"/>
</dbReference>
<dbReference type="OrthoDB" id="1862634at2"/>
<organism evidence="1 2">
    <name type="scientific">Hydrogenoanaerobacterium saccharovorans</name>
    <dbReference type="NCBI Taxonomy" id="474960"/>
    <lineage>
        <taxon>Bacteria</taxon>
        <taxon>Bacillati</taxon>
        <taxon>Bacillota</taxon>
        <taxon>Clostridia</taxon>
        <taxon>Eubacteriales</taxon>
        <taxon>Oscillospiraceae</taxon>
        <taxon>Hydrogenoanaerobacterium</taxon>
    </lineage>
</organism>
<name>A0A1H7YIF4_9FIRM</name>
<protein>
    <submittedName>
        <fullName evidence="1">Phage tail assembly chaperone protein, E, or 41 or 14</fullName>
    </submittedName>
</protein>